<evidence type="ECO:0008006" key="3">
    <source>
        <dbReference type="Google" id="ProtNLM"/>
    </source>
</evidence>
<evidence type="ECO:0000313" key="1">
    <source>
        <dbReference type="EMBL" id="SMF05469.1"/>
    </source>
</evidence>
<reference evidence="2" key="1">
    <citation type="submission" date="2017-04" db="EMBL/GenBank/DDBJ databases">
        <authorList>
            <person name="Varghese N."/>
            <person name="Submissions S."/>
        </authorList>
    </citation>
    <scope>NUCLEOTIDE SEQUENCE [LARGE SCALE GENOMIC DNA]</scope>
    <source>
        <strain evidence="2">RKEM611</strain>
    </source>
</reference>
<dbReference type="STRING" id="1513793.SAMN06296036_10473"/>
<gene>
    <name evidence="1" type="ORF">SAMN06296036_10473</name>
</gene>
<sequence length="186" mass="21761">MSEQDIKHKITAVFHQLFQDSYQTTLVDRGHEPIYIPKANAQEHHQIVFAHGFWNSAFHEIAHWCVAGPERRLQEDYGYWYQPDGRSPEQQMAFQNVEIKPQALEWIFTSCVDRDFYLSIDNLSGGGSYDTSQFRRDVQRQALSYIDRGLPKRAAQFAQGLQKAFASSERFNAYWQRVRDENILPS</sequence>
<evidence type="ECO:0000313" key="2">
    <source>
        <dbReference type="Proteomes" id="UP000192907"/>
    </source>
</evidence>
<dbReference type="RefSeq" id="WP_132316917.1">
    <property type="nucleotide sequence ID" value="NZ_FWZT01000004.1"/>
</dbReference>
<dbReference type="AlphaFoldDB" id="A0A1Y6BEK1"/>
<keyword evidence="2" id="KW-1185">Reference proteome</keyword>
<dbReference type="EMBL" id="FWZT01000004">
    <property type="protein sequence ID" value="SMF05469.1"/>
    <property type="molecule type" value="Genomic_DNA"/>
</dbReference>
<organism evidence="1 2">
    <name type="scientific">Pseudobacteriovorax antillogorgiicola</name>
    <dbReference type="NCBI Taxonomy" id="1513793"/>
    <lineage>
        <taxon>Bacteria</taxon>
        <taxon>Pseudomonadati</taxon>
        <taxon>Bdellovibrionota</taxon>
        <taxon>Oligoflexia</taxon>
        <taxon>Oligoflexales</taxon>
        <taxon>Pseudobacteriovoracaceae</taxon>
        <taxon>Pseudobacteriovorax</taxon>
    </lineage>
</organism>
<dbReference type="Proteomes" id="UP000192907">
    <property type="component" value="Unassembled WGS sequence"/>
</dbReference>
<dbReference type="InterPro" id="IPR007411">
    <property type="entry name" value="EpmC"/>
</dbReference>
<protein>
    <recommendedName>
        <fullName evidence="3">Elongation factor P hydroxylase</fullName>
    </recommendedName>
</protein>
<proteinExistence type="predicted"/>
<name>A0A1Y6BEK1_9BACT</name>
<accession>A0A1Y6BEK1</accession>
<dbReference type="OrthoDB" id="5298591at2"/>
<dbReference type="Pfam" id="PF04315">
    <property type="entry name" value="EpmC"/>
    <property type="match status" value="1"/>
</dbReference>